<comment type="caution">
    <text evidence="1">The sequence shown here is derived from an EMBL/GenBank/DDBJ whole genome shotgun (WGS) entry which is preliminary data.</text>
</comment>
<keyword evidence="2" id="KW-1185">Reference proteome</keyword>
<name>A0ABW4ZGB0_9SPHI</name>
<reference evidence="2" key="1">
    <citation type="journal article" date="2019" name="Int. J. Syst. Evol. Microbiol.">
        <title>The Global Catalogue of Microorganisms (GCM) 10K type strain sequencing project: providing services to taxonomists for standard genome sequencing and annotation.</title>
        <authorList>
            <consortium name="The Broad Institute Genomics Platform"/>
            <consortium name="The Broad Institute Genome Sequencing Center for Infectious Disease"/>
            <person name="Wu L."/>
            <person name="Ma J."/>
        </authorList>
    </citation>
    <scope>NUCLEOTIDE SEQUENCE [LARGE SCALE GENOMIC DNA]</scope>
    <source>
        <strain evidence="2">KCTC 42217</strain>
    </source>
</reference>
<evidence type="ECO:0000313" key="2">
    <source>
        <dbReference type="Proteomes" id="UP001597387"/>
    </source>
</evidence>
<dbReference type="SUPFAM" id="SSF53067">
    <property type="entry name" value="Actin-like ATPase domain"/>
    <property type="match status" value="2"/>
</dbReference>
<dbReference type="EMBL" id="JBHUHZ010000001">
    <property type="protein sequence ID" value="MFD2160973.1"/>
    <property type="molecule type" value="Genomic_DNA"/>
</dbReference>
<evidence type="ECO:0008006" key="3">
    <source>
        <dbReference type="Google" id="ProtNLM"/>
    </source>
</evidence>
<accession>A0ABW4ZGB0</accession>
<sequence length="282" mass="32063">MIAVVYSGSRFADWKLSDKGEIVSNFKTSGINPFFNDEKSITHLLNKTNELIYHAEEIKRIYFYGAGAFSKSRQKIIENAFTNFFRFSKVVVEHDLTAAAIATCRDKPAIVGILGSGSNAAYFNGKKIKENNFGLGFVLGDEGSANWMGKILLRDYLIGDLPKKFQQSFTGKYSLDRKQILDKVYKQPYPVLFLSSFADYLLDHKKEEYVKKLVTCGFEKYFETYIIPLSKQYPNVPLHMAGTVASGFQDWLEEVAGKYGLQVNSVVKEPIYNILDYYSNKN</sequence>
<dbReference type="InterPro" id="IPR052519">
    <property type="entry name" value="Euk-type_GlcNAc_Kinase"/>
</dbReference>
<dbReference type="PANTHER" id="PTHR43190:SF3">
    <property type="entry name" value="N-ACETYL-D-GLUCOSAMINE KINASE"/>
    <property type="match status" value="1"/>
</dbReference>
<dbReference type="Gene3D" id="1.10.720.160">
    <property type="match status" value="1"/>
</dbReference>
<protein>
    <recommendedName>
        <fullName evidence="3">BadF-type ATPase</fullName>
    </recommendedName>
</protein>
<evidence type="ECO:0000313" key="1">
    <source>
        <dbReference type="EMBL" id="MFD2160973.1"/>
    </source>
</evidence>
<organism evidence="1 2">
    <name type="scientific">Paradesertivirga mongoliensis</name>
    <dbReference type="NCBI Taxonomy" id="2100740"/>
    <lineage>
        <taxon>Bacteria</taxon>
        <taxon>Pseudomonadati</taxon>
        <taxon>Bacteroidota</taxon>
        <taxon>Sphingobacteriia</taxon>
        <taxon>Sphingobacteriales</taxon>
        <taxon>Sphingobacteriaceae</taxon>
        <taxon>Paradesertivirga</taxon>
    </lineage>
</organism>
<dbReference type="InterPro" id="IPR043129">
    <property type="entry name" value="ATPase_NBD"/>
</dbReference>
<dbReference type="RefSeq" id="WP_255905270.1">
    <property type="nucleotide sequence ID" value="NZ_JAFMZO010000005.1"/>
</dbReference>
<proteinExistence type="predicted"/>
<dbReference type="Proteomes" id="UP001597387">
    <property type="component" value="Unassembled WGS sequence"/>
</dbReference>
<dbReference type="Gene3D" id="3.30.420.40">
    <property type="match status" value="2"/>
</dbReference>
<gene>
    <name evidence="1" type="ORF">ACFSJU_01115</name>
</gene>
<dbReference type="PANTHER" id="PTHR43190">
    <property type="entry name" value="N-ACETYL-D-GLUCOSAMINE KINASE"/>
    <property type="match status" value="1"/>
</dbReference>
<dbReference type="CDD" id="cd24079">
    <property type="entry name" value="ASKHA_NBD_PG1100-like"/>
    <property type="match status" value="1"/>
</dbReference>